<keyword evidence="5" id="KW-1185">Reference proteome</keyword>
<dbReference type="Proteomes" id="UP000632377">
    <property type="component" value="Unassembled WGS sequence"/>
</dbReference>
<dbReference type="Gene3D" id="2.60.40.1630">
    <property type="entry name" value="bacillus anthracis domain"/>
    <property type="match status" value="1"/>
</dbReference>
<keyword evidence="1" id="KW-0472">Membrane</keyword>
<protein>
    <submittedName>
        <fullName evidence="4">DUF4179 domain-containing protein</fullName>
    </submittedName>
</protein>
<evidence type="ECO:0000256" key="1">
    <source>
        <dbReference type="SAM" id="Phobius"/>
    </source>
</evidence>
<dbReference type="InterPro" id="IPR040680">
    <property type="entry name" value="DUF5643"/>
</dbReference>
<feature type="transmembrane region" description="Helical" evidence="1">
    <location>
        <begin position="40"/>
        <end position="60"/>
    </location>
</feature>
<proteinExistence type="predicted"/>
<gene>
    <name evidence="4" type="ORF">JK636_01070</name>
</gene>
<feature type="domain" description="DUF5643" evidence="3">
    <location>
        <begin position="211"/>
        <end position="318"/>
    </location>
</feature>
<comment type="caution">
    <text evidence="4">The sequence shown here is derived from an EMBL/GenBank/DDBJ whole genome shotgun (WGS) entry which is preliminary data.</text>
</comment>
<dbReference type="Pfam" id="PF13786">
    <property type="entry name" value="DUF4179"/>
    <property type="match status" value="1"/>
</dbReference>
<sequence>MNDFENIKNEIKIPRSVDLAIKAGIERGRKEKRSIKLQRTYKKVAAAAAILFVAVTAGIVHPEIVKAIPGINSIFKLINHGSMGESFDKFEQFSSSVNKTIEKSGIKITIDEIVIDDNVLAITSTEEGENLKENSGYMGHIKLNGNLIRTRNSKDKKVNDNKLATVTYANVADLDLSKDIAVDLNIVWFGDVKGPWDFKFKVSKADKPTNSKVINLNEDVKIPNSTLKVDKLVMSPLGNTLSYLGVFDSSNNSMINGIKDFIIIDDKGKCLQTKSSGSSSNNLKYNGKIEILNDLTDINSITVIPIFKQWGIKSKQINEVTYSILQTTVNNSDFTVPQETIIKSRPVTEKEKSSGYFLDNVTHIFNIDKGREFANIDKLIGQRIKVGSSNTIFIKNIEATDKETKITFKIEGNGLYYYRNFDNAVIFDENYNDVERAEDGYTAVMENANEGIASIKLPPINKTKKYKIAIPIIDEPQIDEKYKINIDLAK</sequence>
<evidence type="ECO:0000313" key="4">
    <source>
        <dbReference type="EMBL" id="MBL4934342.1"/>
    </source>
</evidence>
<keyword evidence="1" id="KW-1133">Transmembrane helix</keyword>
<name>A0ABS1T6G6_9CLOT</name>
<accession>A0ABS1T6G6</accession>
<dbReference type="InterPro" id="IPR025436">
    <property type="entry name" value="DUF4179"/>
</dbReference>
<evidence type="ECO:0000259" key="2">
    <source>
        <dbReference type="Pfam" id="PF13786"/>
    </source>
</evidence>
<keyword evidence="1" id="KW-0812">Transmembrane</keyword>
<evidence type="ECO:0000313" key="5">
    <source>
        <dbReference type="Proteomes" id="UP000632377"/>
    </source>
</evidence>
<reference evidence="4 5" key="1">
    <citation type="submission" date="2021-01" db="EMBL/GenBank/DDBJ databases">
        <title>Genome public.</title>
        <authorList>
            <person name="Liu C."/>
            <person name="Sun Q."/>
        </authorList>
    </citation>
    <scope>NUCLEOTIDE SEQUENCE [LARGE SCALE GENOMIC DNA]</scope>
    <source>
        <strain evidence="4 5">YIM B02515</strain>
    </source>
</reference>
<feature type="domain" description="DUF4179" evidence="2">
    <location>
        <begin position="38"/>
        <end position="125"/>
    </location>
</feature>
<dbReference type="RefSeq" id="WP_202746983.1">
    <property type="nucleotide sequence ID" value="NZ_JAESWC010000001.1"/>
</dbReference>
<dbReference type="Pfam" id="PF18705">
    <property type="entry name" value="DUF5643"/>
    <property type="match status" value="1"/>
</dbReference>
<organism evidence="4 5">
    <name type="scientific">Clostridium rhizosphaerae</name>
    <dbReference type="NCBI Taxonomy" id="2803861"/>
    <lineage>
        <taxon>Bacteria</taxon>
        <taxon>Bacillati</taxon>
        <taxon>Bacillota</taxon>
        <taxon>Clostridia</taxon>
        <taxon>Eubacteriales</taxon>
        <taxon>Clostridiaceae</taxon>
        <taxon>Clostridium</taxon>
    </lineage>
</organism>
<evidence type="ECO:0000259" key="3">
    <source>
        <dbReference type="Pfam" id="PF18705"/>
    </source>
</evidence>
<dbReference type="EMBL" id="JAESWC010000001">
    <property type="protein sequence ID" value="MBL4934342.1"/>
    <property type="molecule type" value="Genomic_DNA"/>
</dbReference>